<keyword evidence="12" id="KW-1185">Reference proteome</keyword>
<dbReference type="Pfam" id="PF00862">
    <property type="entry name" value="GT-B_Sucrose_synth"/>
    <property type="match status" value="1"/>
</dbReference>
<dbReference type="InterPro" id="IPR044161">
    <property type="entry name" value="SPS"/>
</dbReference>
<dbReference type="PROSITE" id="PS00583">
    <property type="entry name" value="PFKB_KINASES_1"/>
    <property type="match status" value="1"/>
</dbReference>
<dbReference type="InterPro" id="IPR002139">
    <property type="entry name" value="Ribo/fructo_kinase"/>
</dbReference>
<accession>A0A239BER2</accession>
<dbReference type="SUPFAM" id="SSF53756">
    <property type="entry name" value="UDP-Glycosyltransferase/glycogen phosphorylase"/>
    <property type="match status" value="1"/>
</dbReference>
<comment type="similarity">
    <text evidence="2">Belongs to the carbohydrate kinase PfkB family.</text>
</comment>
<dbReference type="InterPro" id="IPR002173">
    <property type="entry name" value="Carboh/pur_kinase_PfkB_CS"/>
</dbReference>
<evidence type="ECO:0000256" key="6">
    <source>
        <dbReference type="ARBA" id="ARBA00022777"/>
    </source>
</evidence>
<evidence type="ECO:0000313" key="12">
    <source>
        <dbReference type="Proteomes" id="UP000198304"/>
    </source>
</evidence>
<keyword evidence="4" id="KW-0328">Glycosyltransferase</keyword>
<evidence type="ECO:0000259" key="9">
    <source>
        <dbReference type="Pfam" id="PF00534"/>
    </source>
</evidence>
<comment type="similarity">
    <text evidence="1">Belongs to the glycosyltransferase 1 family.</text>
</comment>
<feature type="domain" description="Glycosyl transferase family 1" evidence="9">
    <location>
        <begin position="580"/>
        <end position="752"/>
    </location>
</feature>
<dbReference type="PANTHER" id="PTHR46039:SF5">
    <property type="entry name" value="SUCROSE-PHOSPHATE SYNTHASE 3-RELATED"/>
    <property type="match status" value="1"/>
</dbReference>
<reference evidence="12" key="1">
    <citation type="submission" date="2017-06" db="EMBL/GenBank/DDBJ databases">
        <authorList>
            <person name="Varghese N."/>
            <person name="Submissions S."/>
        </authorList>
    </citation>
    <scope>NUCLEOTIDE SEQUENCE [LARGE SCALE GENOMIC DNA]</scope>
    <source>
        <strain evidence="12">SCA</strain>
    </source>
</reference>
<dbReference type="Proteomes" id="UP000198304">
    <property type="component" value="Unassembled WGS sequence"/>
</dbReference>
<dbReference type="SUPFAM" id="SSF53613">
    <property type="entry name" value="Ribokinase-like"/>
    <property type="match status" value="1"/>
</dbReference>
<dbReference type="PANTHER" id="PTHR46039">
    <property type="entry name" value="SUCROSE-PHOSPHATE SYNTHASE 3-RELATED"/>
    <property type="match status" value="1"/>
</dbReference>
<feature type="domain" description="Sucrose synthase first GT-B" evidence="10">
    <location>
        <begin position="323"/>
        <end position="552"/>
    </location>
</feature>
<name>A0A239BER2_9FIRM</name>
<dbReference type="RefSeq" id="WP_242975032.1">
    <property type="nucleotide sequence ID" value="NZ_FZOJ01000003.1"/>
</dbReference>
<dbReference type="Pfam" id="PF00534">
    <property type="entry name" value="Glycos_transf_1"/>
    <property type="match status" value="1"/>
</dbReference>
<dbReference type="Gene3D" id="3.40.1190.30">
    <property type="match status" value="1"/>
</dbReference>
<dbReference type="EMBL" id="FZOJ01000003">
    <property type="protein sequence ID" value="SNS06525.1"/>
    <property type="molecule type" value="Genomic_DNA"/>
</dbReference>
<proteinExistence type="inferred from homology"/>
<dbReference type="InterPro" id="IPR029056">
    <property type="entry name" value="Ribokinase-like"/>
</dbReference>
<evidence type="ECO:0000256" key="7">
    <source>
        <dbReference type="ARBA" id="ARBA00047471"/>
    </source>
</evidence>
<dbReference type="Gene3D" id="6.10.140.490">
    <property type="match status" value="1"/>
</dbReference>
<sequence>MDHIIFRNWEEKTYDVVVIGEILIDMISEEYTEDFNCDIYKKYFGGSPANIAMNTKNLGLNSSIISCVGNDGLGVFLLEQMKQRGIDISNVQISENPTSMVLLTKSQGSPIPIFYRGADYQIHLNETIEEIIKKTKIIHFSTWPISKEPSRSAIEKIIEIAKANNTLVAFDPNYHPALWEKEYDSIQYVKEIIKKVDIIKPSEDDARRLFGEGTIEEYLNKYINLGPKLVVMTLGKEGLIASDGKEYIRLSTMADRVADATGAGDAFYSGFYAGIIKGFQIKKAIELGNATSAYKLKYTGAVVDLPKIEEIQRLYNLWGDKTMHVIFLNPQGNFDKKDSYWTEHPDFGGQLVYVKEIACAMAKQGHRVDILTRQIIDEDWPEFADEFDQYDGVENLRIIRIPAGQKEFLQKELLWEYLSEWVDNIINFYQEEGDMPDFVTTHYGDGGIAGAIMYQRTGIPFSFTAHSLGAQKMDKLGVDITNMEEMEKKYHFTKRIMAERIAMANSAINFVSTSQERDEQYTHLTYKGAGDMDNPQKFRVVAPGANTEVFSATKGNKEDKVVAQFIKEMFQRDLDKDRQELPAIIAASRLDPKKNHVGLVKAFAKNKELQQKANLVITLRGIENAFEDYSFVKSHEKEILDGIMEIIDEYQLYGKVSMFSINSQGQLAACYRQLASYNSIFCLTAVHEPFGLAPIEAMSCGLPAVVTKYGGPSEVLYEDGEEYGVLIDPFNSQDIAKGILKVLENYSFYKKQGIQRVKSKYTWDATAANYVKAIEEILENKKDDRNMEIHPYFLDLSNENTIGLDWLEKVYLGGEVNVGV</sequence>
<keyword evidence="6" id="KW-0418">Kinase</keyword>
<gene>
    <name evidence="11" type="ORF">SAMN05446037_1003227</name>
</gene>
<dbReference type="Pfam" id="PF00294">
    <property type="entry name" value="PfkB"/>
    <property type="match status" value="1"/>
</dbReference>
<dbReference type="GO" id="GO:0016301">
    <property type="term" value="F:kinase activity"/>
    <property type="evidence" value="ECO:0007669"/>
    <property type="project" value="UniProtKB-KW"/>
</dbReference>
<evidence type="ECO:0000256" key="1">
    <source>
        <dbReference type="ARBA" id="ARBA00006530"/>
    </source>
</evidence>
<dbReference type="InterPro" id="IPR011611">
    <property type="entry name" value="PfkB_dom"/>
</dbReference>
<evidence type="ECO:0000256" key="5">
    <source>
        <dbReference type="ARBA" id="ARBA00022679"/>
    </source>
</evidence>
<evidence type="ECO:0000313" key="11">
    <source>
        <dbReference type="EMBL" id="SNS06525.1"/>
    </source>
</evidence>
<dbReference type="Gene3D" id="3.40.1620.20">
    <property type="match status" value="1"/>
</dbReference>
<dbReference type="InterPro" id="IPR001296">
    <property type="entry name" value="Glyco_trans_1"/>
</dbReference>
<dbReference type="CDD" id="cd01167">
    <property type="entry name" value="bac_FRK"/>
    <property type="match status" value="1"/>
</dbReference>
<dbReference type="PRINTS" id="PR00990">
    <property type="entry name" value="RIBOKINASE"/>
</dbReference>
<evidence type="ECO:0000256" key="3">
    <source>
        <dbReference type="ARBA" id="ARBA00012536"/>
    </source>
</evidence>
<dbReference type="EC" id="2.4.1.14" evidence="3"/>
<dbReference type="AlphaFoldDB" id="A0A239BER2"/>
<dbReference type="InterPro" id="IPR000368">
    <property type="entry name" value="Sucrose_synth_GT-B1"/>
</dbReference>
<evidence type="ECO:0000259" key="10">
    <source>
        <dbReference type="Pfam" id="PF00862"/>
    </source>
</evidence>
<protein>
    <recommendedName>
        <fullName evidence="3">sucrose-phosphate synthase</fullName>
        <ecNumber evidence="3">2.4.1.14</ecNumber>
    </recommendedName>
</protein>
<dbReference type="GO" id="GO:0046524">
    <property type="term" value="F:sucrose-phosphate synthase activity"/>
    <property type="evidence" value="ECO:0007669"/>
    <property type="project" value="UniProtKB-EC"/>
</dbReference>
<evidence type="ECO:0000256" key="4">
    <source>
        <dbReference type="ARBA" id="ARBA00022676"/>
    </source>
</evidence>
<dbReference type="Gene3D" id="3.40.50.2000">
    <property type="entry name" value="Glycogen Phosphorylase B"/>
    <property type="match status" value="2"/>
</dbReference>
<feature type="domain" description="Carbohydrate kinase PfkB" evidence="8">
    <location>
        <begin position="15"/>
        <end position="307"/>
    </location>
</feature>
<evidence type="ECO:0000256" key="2">
    <source>
        <dbReference type="ARBA" id="ARBA00010688"/>
    </source>
</evidence>
<evidence type="ECO:0000259" key="8">
    <source>
        <dbReference type="Pfam" id="PF00294"/>
    </source>
</evidence>
<comment type="catalytic activity">
    <reaction evidence="7">
        <text>beta-D-fructose 6-phosphate + UDP-alpha-D-glucose = sucrose 6(F)-phosphate + UDP + H(+)</text>
        <dbReference type="Rhea" id="RHEA:22172"/>
        <dbReference type="ChEBI" id="CHEBI:15378"/>
        <dbReference type="ChEBI" id="CHEBI:57634"/>
        <dbReference type="ChEBI" id="CHEBI:57723"/>
        <dbReference type="ChEBI" id="CHEBI:58223"/>
        <dbReference type="ChEBI" id="CHEBI:58885"/>
        <dbReference type="EC" id="2.4.1.14"/>
    </reaction>
</comment>
<organism evidence="11 12">
    <name type="scientific">Anaerovirgula multivorans</name>
    <dbReference type="NCBI Taxonomy" id="312168"/>
    <lineage>
        <taxon>Bacteria</taxon>
        <taxon>Bacillati</taxon>
        <taxon>Bacillota</taxon>
        <taxon>Clostridia</taxon>
        <taxon>Peptostreptococcales</taxon>
        <taxon>Natronincolaceae</taxon>
        <taxon>Anaerovirgula</taxon>
    </lineage>
</organism>
<keyword evidence="5 11" id="KW-0808">Transferase</keyword>